<proteinExistence type="predicted"/>
<dbReference type="SUPFAM" id="SSF51735">
    <property type="entry name" value="NAD(P)-binding Rossmann-fold domains"/>
    <property type="match status" value="1"/>
</dbReference>
<keyword evidence="2" id="KW-1185">Reference proteome</keyword>
<dbReference type="RefSeq" id="WP_330086382.1">
    <property type="nucleotide sequence ID" value="NZ_JAUGZK010000001.1"/>
</dbReference>
<gene>
    <name evidence="1" type="ORF">QWF21_02135</name>
</gene>
<name>A0ABU7JBG5_9GAMM</name>
<evidence type="ECO:0000313" key="1">
    <source>
        <dbReference type="EMBL" id="MEE2023029.1"/>
    </source>
</evidence>
<accession>A0ABU7JBG5</accession>
<dbReference type="EMBL" id="JAUGZK010000001">
    <property type="protein sequence ID" value="MEE2023029.1"/>
    <property type="molecule type" value="Genomic_DNA"/>
</dbReference>
<sequence>MHKLLIIGAGQLGSRHLQGALLSTGRLNITVVDPSLEALSIAEDRSRQIEWGNKDSQICYKTVLPELQYFDVCIIATAANVRADVTKTLLVTQKNLVNHIIFEKVLFQRIDDYSTIQSLLKDLKIKSWVNCPRRIFPTYQELRSFLDLNMPIHMTVTGNSWGMACNSIHFIDLFTFLIGNTALQVGCIELDAGLIESKRAGNYEITGSIELTAGNHSLKIVCGQELDCCLEVKVENGNSIHLINEIDKSWLCNKGSDSERRAYTPLLQSQLTGSVVADLITSDQCQLTPLTESCAIHIPFINVVLDHISKQLGIQLDACLIT</sequence>
<protein>
    <submittedName>
        <fullName evidence="1">Dehydrogenase</fullName>
    </submittedName>
</protein>
<dbReference type="InterPro" id="IPR036291">
    <property type="entry name" value="NAD(P)-bd_dom_sf"/>
</dbReference>
<reference evidence="1 2" key="1">
    <citation type="submission" date="2023-06" db="EMBL/GenBank/DDBJ databases">
        <title>Alkalimonas sp., MEB004 an alkaliphilic bacterium isolated from Lonar Lake, India.</title>
        <authorList>
            <person name="Joshi A."/>
            <person name="Thite S."/>
        </authorList>
    </citation>
    <scope>NUCLEOTIDE SEQUENCE [LARGE SCALE GENOMIC DNA]</scope>
    <source>
        <strain evidence="1 2">MEB004</strain>
    </source>
</reference>
<organism evidence="1 2">
    <name type="scientific">Alkalimonas mucilaginosa</name>
    <dbReference type="NCBI Taxonomy" id="3057676"/>
    <lineage>
        <taxon>Bacteria</taxon>
        <taxon>Pseudomonadati</taxon>
        <taxon>Pseudomonadota</taxon>
        <taxon>Gammaproteobacteria</taxon>
        <taxon>Alkalimonas</taxon>
    </lineage>
</organism>
<evidence type="ECO:0000313" key="2">
    <source>
        <dbReference type="Proteomes" id="UP001339167"/>
    </source>
</evidence>
<dbReference type="Gene3D" id="3.40.50.720">
    <property type="entry name" value="NAD(P)-binding Rossmann-like Domain"/>
    <property type="match status" value="1"/>
</dbReference>
<comment type="caution">
    <text evidence="1">The sequence shown here is derived from an EMBL/GenBank/DDBJ whole genome shotgun (WGS) entry which is preliminary data.</text>
</comment>
<dbReference type="Proteomes" id="UP001339167">
    <property type="component" value="Unassembled WGS sequence"/>
</dbReference>